<evidence type="ECO:0000256" key="2">
    <source>
        <dbReference type="ARBA" id="ARBA00022679"/>
    </source>
</evidence>
<feature type="binding site" evidence="8">
    <location>
        <begin position="7"/>
        <end position="15"/>
    </location>
    <ligand>
        <name>ATP</name>
        <dbReference type="ChEBI" id="CHEBI:30616"/>
    </ligand>
</feature>
<dbReference type="EMBL" id="JASSPP010000001">
    <property type="protein sequence ID" value="MDK9580110.1"/>
    <property type="molecule type" value="Genomic_DNA"/>
</dbReference>
<evidence type="ECO:0000256" key="1">
    <source>
        <dbReference type="ARBA" id="ARBA00009427"/>
    </source>
</evidence>
<keyword evidence="2 8" id="KW-0808">Transferase</keyword>
<dbReference type="Proteomes" id="UP001225134">
    <property type="component" value="Unassembled WGS sequence"/>
</dbReference>
<dbReference type="NCBIfam" id="TIGR00017">
    <property type="entry name" value="cmk"/>
    <property type="match status" value="1"/>
</dbReference>
<dbReference type="PANTHER" id="PTHR21299:SF2">
    <property type="entry name" value="CYTIDYLATE KINASE"/>
    <property type="match status" value="1"/>
</dbReference>
<dbReference type="InterPro" id="IPR003136">
    <property type="entry name" value="Cytidylate_kin"/>
</dbReference>
<proteinExistence type="inferred from homology"/>
<dbReference type="GO" id="GO:0016301">
    <property type="term" value="F:kinase activity"/>
    <property type="evidence" value="ECO:0007669"/>
    <property type="project" value="UniProtKB-KW"/>
</dbReference>
<evidence type="ECO:0000313" key="11">
    <source>
        <dbReference type="Proteomes" id="UP001225134"/>
    </source>
</evidence>
<feature type="domain" description="Cytidylate kinase" evidence="9">
    <location>
        <begin position="3"/>
        <end position="203"/>
    </location>
</feature>
<dbReference type="SUPFAM" id="SSF52540">
    <property type="entry name" value="P-loop containing nucleoside triphosphate hydrolases"/>
    <property type="match status" value="1"/>
</dbReference>
<dbReference type="Pfam" id="PF02224">
    <property type="entry name" value="Cytidylate_kin"/>
    <property type="match status" value="1"/>
</dbReference>
<dbReference type="InterPro" id="IPR027417">
    <property type="entry name" value="P-loop_NTPase"/>
</dbReference>
<comment type="catalytic activity">
    <reaction evidence="6 8">
        <text>dCMP + ATP = dCDP + ADP</text>
        <dbReference type="Rhea" id="RHEA:25094"/>
        <dbReference type="ChEBI" id="CHEBI:30616"/>
        <dbReference type="ChEBI" id="CHEBI:57566"/>
        <dbReference type="ChEBI" id="CHEBI:58593"/>
        <dbReference type="ChEBI" id="CHEBI:456216"/>
        <dbReference type="EC" id="2.7.4.25"/>
    </reaction>
</comment>
<gene>
    <name evidence="8 10" type="primary">cmk</name>
    <name evidence="10" type="ORF">QQA45_01005</name>
</gene>
<evidence type="ECO:0000256" key="3">
    <source>
        <dbReference type="ARBA" id="ARBA00022741"/>
    </source>
</evidence>
<dbReference type="HAMAP" id="MF_00238">
    <property type="entry name" value="Cytidyl_kinase_type1"/>
    <property type="match status" value="1"/>
</dbReference>
<keyword evidence="4 8" id="KW-0418">Kinase</keyword>
<keyword evidence="5 8" id="KW-0067">ATP-binding</keyword>
<sequence>MIIAVDGPSGSGKSTISKKIAEILGISYIDTGAMYRILALYLKENNLEFRKEILKNINIKQEKNIFYLNGRDVSKLIRENDIAKKASDISKLKEVREYMVEEQRKLGKEKSIILDGRDITTVVFPNADYKFYLTASLEQRAKRRYLENNKVNFEVLLEDMKKRDYQDSTRENSPLKIAKDAIIIDTTNMTEKEVVNKMLDIIKGEANAL</sequence>
<name>A0ABT7HKF6_9FUSO</name>
<comment type="caution">
    <text evidence="10">The sequence shown here is derived from an EMBL/GenBank/DDBJ whole genome shotgun (WGS) entry which is preliminary data.</text>
</comment>
<comment type="subcellular location">
    <subcellularLocation>
        <location evidence="8">Cytoplasm</location>
    </subcellularLocation>
</comment>
<evidence type="ECO:0000256" key="7">
    <source>
        <dbReference type="ARBA" id="ARBA00048478"/>
    </source>
</evidence>
<evidence type="ECO:0000256" key="5">
    <source>
        <dbReference type="ARBA" id="ARBA00022840"/>
    </source>
</evidence>
<protein>
    <recommendedName>
        <fullName evidence="8">Cytidylate kinase</fullName>
        <shortName evidence="8">CK</shortName>
        <ecNumber evidence="8">2.7.4.25</ecNumber>
    </recommendedName>
    <alternativeName>
        <fullName evidence="8">Cytidine monophosphate kinase</fullName>
        <shortName evidence="8">CMP kinase</shortName>
    </alternativeName>
</protein>
<organism evidence="10 11">
    <name type="scientific">Sneathia sanguinegens</name>
    <dbReference type="NCBI Taxonomy" id="40543"/>
    <lineage>
        <taxon>Bacteria</taxon>
        <taxon>Fusobacteriati</taxon>
        <taxon>Fusobacteriota</taxon>
        <taxon>Fusobacteriia</taxon>
        <taxon>Fusobacteriales</taxon>
        <taxon>Leptotrichiaceae</taxon>
        <taxon>Sneathia</taxon>
    </lineage>
</organism>
<evidence type="ECO:0000256" key="8">
    <source>
        <dbReference type="HAMAP-Rule" id="MF_00238"/>
    </source>
</evidence>
<keyword evidence="8" id="KW-0963">Cytoplasm</keyword>
<dbReference type="RefSeq" id="WP_285152502.1">
    <property type="nucleotide sequence ID" value="NZ_JASSPP010000001.1"/>
</dbReference>
<evidence type="ECO:0000313" key="10">
    <source>
        <dbReference type="EMBL" id="MDK9580110.1"/>
    </source>
</evidence>
<keyword evidence="3 8" id="KW-0547">Nucleotide-binding</keyword>
<evidence type="ECO:0000256" key="4">
    <source>
        <dbReference type="ARBA" id="ARBA00022777"/>
    </source>
</evidence>
<dbReference type="PANTHER" id="PTHR21299">
    <property type="entry name" value="CYTIDYLATE KINASE/PANTOATE-BETA-ALANINE LIGASE"/>
    <property type="match status" value="1"/>
</dbReference>
<evidence type="ECO:0000256" key="6">
    <source>
        <dbReference type="ARBA" id="ARBA00047615"/>
    </source>
</evidence>
<dbReference type="Gene3D" id="3.40.50.300">
    <property type="entry name" value="P-loop containing nucleotide triphosphate hydrolases"/>
    <property type="match status" value="1"/>
</dbReference>
<keyword evidence="11" id="KW-1185">Reference proteome</keyword>
<comment type="similarity">
    <text evidence="1 8">Belongs to the cytidylate kinase family. Type 1 subfamily.</text>
</comment>
<reference evidence="10 11" key="1">
    <citation type="submission" date="2023-06" db="EMBL/GenBank/DDBJ databases">
        <title>Antibody response to the Sneathia vaginalis cytopathogenic toxin A during pregnancy.</title>
        <authorList>
            <person name="Mccoy Z.T."/>
            <person name="Serrano M.G."/>
            <person name="Spaine K."/>
            <person name="Edwards D.J."/>
            <person name="Buck G.A."/>
            <person name="Jefferson K."/>
        </authorList>
    </citation>
    <scope>NUCLEOTIDE SEQUENCE [LARGE SCALE GENOMIC DNA]</scope>
    <source>
        <strain evidence="10 11">CCUG 42621</strain>
    </source>
</reference>
<comment type="catalytic activity">
    <reaction evidence="7 8">
        <text>CMP + ATP = CDP + ADP</text>
        <dbReference type="Rhea" id="RHEA:11600"/>
        <dbReference type="ChEBI" id="CHEBI:30616"/>
        <dbReference type="ChEBI" id="CHEBI:58069"/>
        <dbReference type="ChEBI" id="CHEBI:60377"/>
        <dbReference type="ChEBI" id="CHEBI:456216"/>
        <dbReference type="EC" id="2.7.4.25"/>
    </reaction>
</comment>
<dbReference type="EC" id="2.7.4.25" evidence="8"/>
<dbReference type="InterPro" id="IPR011994">
    <property type="entry name" value="Cytidylate_kinase_dom"/>
</dbReference>
<dbReference type="CDD" id="cd02020">
    <property type="entry name" value="CMPK"/>
    <property type="match status" value="1"/>
</dbReference>
<accession>A0ABT7HKF6</accession>
<evidence type="ECO:0000259" key="9">
    <source>
        <dbReference type="Pfam" id="PF02224"/>
    </source>
</evidence>